<feature type="region of interest" description="Disordered" evidence="1">
    <location>
        <begin position="29"/>
        <end position="48"/>
    </location>
</feature>
<evidence type="ECO:0000313" key="3">
    <source>
        <dbReference type="Proteomes" id="UP000620064"/>
    </source>
</evidence>
<organism evidence="2 3">
    <name type="scientific">Cloacibacterium rupense</name>
    <dbReference type="NCBI Taxonomy" id="517423"/>
    <lineage>
        <taxon>Bacteria</taxon>
        <taxon>Pseudomonadati</taxon>
        <taxon>Bacteroidota</taxon>
        <taxon>Flavobacteriia</taxon>
        <taxon>Flavobacteriales</taxon>
        <taxon>Weeksellaceae</taxon>
    </lineage>
</organism>
<comment type="caution">
    <text evidence="2">The sequence shown here is derived from an EMBL/GenBank/DDBJ whole genome shotgun (WGS) entry which is preliminary data.</text>
</comment>
<proteinExistence type="predicted"/>
<feature type="compositionally biased region" description="Basic and acidic residues" evidence="1">
    <location>
        <begin position="39"/>
        <end position="48"/>
    </location>
</feature>
<dbReference type="EMBL" id="BMLV01000002">
    <property type="protein sequence ID" value="GGP03330.1"/>
    <property type="molecule type" value="Genomic_DNA"/>
</dbReference>
<accession>A0ABQ2NIH4</accession>
<gene>
    <name evidence="2" type="ORF">GCM10010992_11300</name>
</gene>
<keyword evidence="3" id="KW-1185">Reference proteome</keyword>
<name>A0ABQ2NIH4_9FLAO</name>
<protein>
    <submittedName>
        <fullName evidence="2">Uncharacterized protein</fullName>
    </submittedName>
</protein>
<evidence type="ECO:0000256" key="1">
    <source>
        <dbReference type="SAM" id="MobiDB-lite"/>
    </source>
</evidence>
<dbReference type="RefSeq" id="WP_188617107.1">
    <property type="nucleotide sequence ID" value="NZ_BMLV01000002.1"/>
</dbReference>
<dbReference type="Proteomes" id="UP000620064">
    <property type="component" value="Unassembled WGS sequence"/>
</dbReference>
<evidence type="ECO:0000313" key="2">
    <source>
        <dbReference type="EMBL" id="GGP03330.1"/>
    </source>
</evidence>
<sequence>MKKLLITILAIGCIYLIYKQFNVQSLNKENSENMPSKSPNEKIKNNTKMPTKEDFDKILEEKGLSACYSFDALEQENQSKIASKKDILSAFEEGVDALFIKNEQNKNADNLVSGILESPSDFGLPNNPSVEDIKKTIAKGLKEDKNLTITLLPEKTAENSGIFPPEEGESVNDFWIWYVKAPNYFPGPIWILVKRDGTMPAYHYGKM</sequence>
<reference evidence="3" key="1">
    <citation type="journal article" date="2019" name="Int. J. Syst. Evol. Microbiol.">
        <title>The Global Catalogue of Microorganisms (GCM) 10K type strain sequencing project: providing services to taxonomists for standard genome sequencing and annotation.</title>
        <authorList>
            <consortium name="The Broad Institute Genomics Platform"/>
            <consortium name="The Broad Institute Genome Sequencing Center for Infectious Disease"/>
            <person name="Wu L."/>
            <person name="Ma J."/>
        </authorList>
    </citation>
    <scope>NUCLEOTIDE SEQUENCE [LARGE SCALE GENOMIC DNA]</scope>
    <source>
        <strain evidence="3">CGMCC 1.7656</strain>
    </source>
</reference>
<feature type="compositionally biased region" description="Polar residues" evidence="1">
    <location>
        <begin position="29"/>
        <end position="38"/>
    </location>
</feature>